<dbReference type="EMBL" id="CABFNP030000989">
    <property type="protein sequence ID" value="CAI6089317.1"/>
    <property type="molecule type" value="Genomic_DNA"/>
</dbReference>
<proteinExistence type="predicted"/>
<evidence type="ECO:0000313" key="3">
    <source>
        <dbReference type="Proteomes" id="UP001160390"/>
    </source>
</evidence>
<sequence>MEDFSKPRAVPADREEDEESVEETPPPSPTALKHEDGSTMSQRIPGLTPTESLIPPDIRRFAYAQGPIYARTIPEPPDVCIIQYKPEIEAARIEAARLNWNVQPQPVSDPPPQPRARQGRERWYNEVKNLNTKDFSHTEAKNGHPSSPMFCLPGVAFVGSPTDPKPTLPYLPPPRSYIAGSMYASSWSSRGAPTISPRSCHPAWSVSSRTALPKLHTKGYRHEPYGLEGRPGRAPRAPRAQYEPQPRHNETAQETTASAAEPEAAPAPAAPTLHDDLPHRVKGKAEETAASAGDAGAALPIREKQPVVDKDEEP</sequence>
<feature type="compositionally biased region" description="Basic and acidic residues" evidence="1">
    <location>
        <begin position="301"/>
        <end position="314"/>
    </location>
</feature>
<feature type="region of interest" description="Disordered" evidence="1">
    <location>
        <begin position="215"/>
        <end position="314"/>
    </location>
</feature>
<feature type="region of interest" description="Disordered" evidence="1">
    <location>
        <begin position="1"/>
        <end position="53"/>
    </location>
</feature>
<feature type="compositionally biased region" description="Low complexity" evidence="1">
    <location>
        <begin position="252"/>
        <end position="272"/>
    </location>
</feature>
<accession>A0AA35M2I3</accession>
<dbReference type="AlphaFoldDB" id="A0AA35M2I3"/>
<name>A0AA35M2I3_9HYPO</name>
<feature type="compositionally biased region" description="Low complexity" evidence="1">
    <location>
        <begin position="288"/>
        <end position="298"/>
    </location>
</feature>
<reference evidence="2" key="1">
    <citation type="submission" date="2023-01" db="EMBL/GenBank/DDBJ databases">
        <authorList>
            <person name="Piombo E."/>
        </authorList>
    </citation>
    <scope>NUCLEOTIDE SEQUENCE</scope>
</reference>
<organism evidence="2 3">
    <name type="scientific">Clonostachys chloroleuca</name>
    <dbReference type="NCBI Taxonomy" id="1926264"/>
    <lineage>
        <taxon>Eukaryota</taxon>
        <taxon>Fungi</taxon>
        <taxon>Dikarya</taxon>
        <taxon>Ascomycota</taxon>
        <taxon>Pezizomycotina</taxon>
        <taxon>Sordariomycetes</taxon>
        <taxon>Hypocreomycetidae</taxon>
        <taxon>Hypocreales</taxon>
        <taxon>Bionectriaceae</taxon>
        <taxon>Clonostachys</taxon>
    </lineage>
</organism>
<feature type="compositionally biased region" description="Basic and acidic residues" evidence="1">
    <location>
        <begin position="273"/>
        <end position="287"/>
    </location>
</feature>
<comment type="caution">
    <text evidence="2">The sequence shown here is derived from an EMBL/GenBank/DDBJ whole genome shotgun (WGS) entry which is preliminary data.</text>
</comment>
<evidence type="ECO:0000256" key="1">
    <source>
        <dbReference type="SAM" id="MobiDB-lite"/>
    </source>
</evidence>
<keyword evidence="3" id="KW-1185">Reference proteome</keyword>
<evidence type="ECO:0000313" key="2">
    <source>
        <dbReference type="EMBL" id="CAI6089317.1"/>
    </source>
</evidence>
<dbReference type="Proteomes" id="UP001160390">
    <property type="component" value="Unassembled WGS sequence"/>
</dbReference>
<protein>
    <submittedName>
        <fullName evidence="2">Uncharacterized protein</fullName>
    </submittedName>
</protein>
<gene>
    <name evidence="2" type="ORF">CCHLO57077_00016968</name>
</gene>